<dbReference type="AlphaFoldDB" id="A0A3A9ZAG5"/>
<feature type="transmembrane region" description="Helical" evidence="1">
    <location>
        <begin position="147"/>
        <end position="167"/>
    </location>
</feature>
<evidence type="ECO:0000313" key="2">
    <source>
        <dbReference type="EMBL" id="RKN44317.1"/>
    </source>
</evidence>
<gene>
    <name evidence="2" type="ORF">D7223_18805</name>
</gene>
<keyword evidence="1" id="KW-0472">Membrane</keyword>
<protein>
    <submittedName>
        <fullName evidence="2">Uncharacterized protein</fullName>
    </submittedName>
</protein>
<dbReference type="RefSeq" id="WP_120729725.1">
    <property type="nucleotide sequence ID" value="NZ_RBAK01000007.1"/>
</dbReference>
<organism evidence="2 3">
    <name type="scientific">Micromonospora endolithica</name>
    <dbReference type="NCBI Taxonomy" id="230091"/>
    <lineage>
        <taxon>Bacteria</taxon>
        <taxon>Bacillati</taxon>
        <taxon>Actinomycetota</taxon>
        <taxon>Actinomycetes</taxon>
        <taxon>Micromonosporales</taxon>
        <taxon>Micromonosporaceae</taxon>
        <taxon>Micromonospora</taxon>
    </lineage>
</organism>
<name>A0A3A9ZAG5_9ACTN</name>
<keyword evidence="1" id="KW-1133">Transmembrane helix</keyword>
<sequence length="265" mass="28383">MTRPLPLSESEFGELIESINDGIQRVERLANEIINRVNDRLDWLGPLAQDALNLLRRFGELVAKFFSEVGKFFTRWGVPWTLYSHGETWTQQVGGPVHELAARVDAGQLLVDDYWTGTAATAYTGILPLQGKALAAIKAATDELDDALWKVAGGIIAFWLGIAAVIVPYIVELIAAAAAALGIITAPAAAAGAGASTAKAIALTTAVVTAAITYLTVLWTQMRDLDQRLHNSDGLPGGNWPALVSDISNGRVRDGGKTLDWNIKP</sequence>
<comment type="caution">
    <text evidence="2">The sequence shown here is derived from an EMBL/GenBank/DDBJ whole genome shotgun (WGS) entry which is preliminary data.</text>
</comment>
<feature type="transmembrane region" description="Helical" evidence="1">
    <location>
        <begin position="200"/>
        <end position="219"/>
    </location>
</feature>
<dbReference type="EMBL" id="RBAK01000007">
    <property type="protein sequence ID" value="RKN44317.1"/>
    <property type="molecule type" value="Genomic_DNA"/>
</dbReference>
<keyword evidence="3" id="KW-1185">Reference proteome</keyword>
<dbReference type="OrthoDB" id="3369768at2"/>
<evidence type="ECO:0000313" key="3">
    <source>
        <dbReference type="Proteomes" id="UP000281726"/>
    </source>
</evidence>
<accession>A0A3A9ZAG5</accession>
<evidence type="ECO:0000256" key="1">
    <source>
        <dbReference type="SAM" id="Phobius"/>
    </source>
</evidence>
<keyword evidence="1" id="KW-0812">Transmembrane</keyword>
<feature type="transmembrane region" description="Helical" evidence="1">
    <location>
        <begin position="173"/>
        <end position="193"/>
    </location>
</feature>
<dbReference type="Proteomes" id="UP000281726">
    <property type="component" value="Unassembled WGS sequence"/>
</dbReference>
<reference evidence="2 3" key="1">
    <citation type="journal article" date="2004" name="Syst. Appl. Microbiol.">
        <title>Cryptoendolithic actinomycetes from antarctic sandstone rock samples: Micromonospora endolithica sp. nov. and two isolates related to Micromonospora coerulea Jensen 1932.</title>
        <authorList>
            <person name="Hirsch P."/>
            <person name="Mevs U."/>
            <person name="Kroppenstedt R.M."/>
            <person name="Schumann P."/>
            <person name="Stackebrandt E."/>
        </authorList>
    </citation>
    <scope>NUCLEOTIDE SEQUENCE [LARGE SCALE GENOMIC DNA]</scope>
    <source>
        <strain evidence="2 3">JCM 12677</strain>
    </source>
</reference>
<proteinExistence type="predicted"/>